<sequence length="400" mass="41006">MGWHGGELADWGMSVAVGWWAESHVSFGVTITPEVGFRYGGPKQEFGVTLTPEIGMAAVAHNRASFGLSVPVSLGMGAASHSKASFGLVFAPYIAMRGPAAFEPVFPSEDLYPSVSLFPTPRAQSPGFGLSFTPSLGFEAAPKFARSFGIELDPQVGMGTALGFTKGFGIELSPQVGMSGAERYYREFELTFAPEIGMDAVGNDGVDPVAFDAVTMSQQAISTISFNHTATAGASVLVSLVVQGSDTIASVTYDGSAMTLIGSQALNNNAGEGSQHLYVIHGVAGGPKQVTVNKPTGFGWVGAVAASYLNATTTGTVQKSYGNSGSASLSASAPGDGGRVVVSFANMGNRTFTPSGGTNRFSGSGLFPILTISDATTATNFTATSSSGTWAAMAVPLNPV</sequence>
<gene>
    <name evidence="1" type="primary">20</name>
    <name evidence="1" type="ORF">SEA_GIRR_20</name>
</gene>
<keyword evidence="2" id="KW-1185">Reference proteome</keyword>
<protein>
    <recommendedName>
        <fullName evidence="3">Minor tail protein</fullName>
    </recommendedName>
</protein>
<dbReference type="KEGG" id="vg:60329159"/>
<accession>A0A385DNI8</accession>
<dbReference type="RefSeq" id="YP_009957636.1">
    <property type="nucleotide sequence ID" value="NC_051663.1"/>
</dbReference>
<dbReference type="EMBL" id="MH669003">
    <property type="protein sequence ID" value="AXQ60973.1"/>
    <property type="molecule type" value="Genomic_DNA"/>
</dbReference>
<proteinExistence type="predicted"/>
<reference evidence="1 2" key="1">
    <citation type="submission" date="2018-07" db="EMBL/GenBank/DDBJ databases">
        <authorList>
            <person name="Bailey A."/>
            <person name="Bass S."/>
            <person name="Davis M."/>
            <person name="Ertel C."/>
            <person name="Grzech H."/>
            <person name="Heuler J."/>
            <person name="Jenkins M."/>
            <person name="Myrick J."/>
            <person name="Nunez D."/>
            <person name="Nunez D."/>
            <person name="Patel S."/>
            <person name="Prieto F."/>
            <person name="Reid T."/>
            <person name="Saldoriga A."/>
            <person name="Schlosser S."/>
            <person name="Sciandra O."/>
            <person name="Sheppard H."/>
            <person name="Smallin M."/>
            <person name="Strickland D."/>
            <person name="Weber M."/>
            <person name="Pollenz R.S."/>
            <person name="Bollivar D.W."/>
            <person name="Garlena R.A."/>
            <person name="Russell D.A."/>
            <person name="Pope W.H."/>
            <person name="Jacobs-Sera D."/>
            <person name="Hatfull G.F."/>
        </authorList>
    </citation>
    <scope>NUCLEOTIDE SEQUENCE [LARGE SCALE GENOMIC DNA]</scope>
</reference>
<evidence type="ECO:0000313" key="1">
    <source>
        <dbReference type="EMBL" id="AXQ60973.1"/>
    </source>
</evidence>
<evidence type="ECO:0008006" key="3">
    <source>
        <dbReference type="Google" id="ProtNLM"/>
    </source>
</evidence>
<name>A0A385DNI8_9CAUD</name>
<dbReference type="Proteomes" id="UP000262932">
    <property type="component" value="Segment"/>
</dbReference>
<dbReference type="GeneID" id="60329159"/>
<organism evidence="1 2">
    <name type="scientific">Mycobacterium phage Girr</name>
    <dbReference type="NCBI Taxonomy" id="2301565"/>
    <lineage>
        <taxon>Viruses</taxon>
        <taxon>Duplodnaviria</taxon>
        <taxon>Heunggongvirae</taxon>
        <taxon>Uroviricota</taxon>
        <taxon>Caudoviricetes</taxon>
        <taxon>Gracegardnervirinae</taxon>
        <taxon>Cheoctovirus</taxon>
        <taxon>Cheoctovirus girr</taxon>
    </lineage>
</organism>
<evidence type="ECO:0000313" key="2">
    <source>
        <dbReference type="Proteomes" id="UP000262932"/>
    </source>
</evidence>